<dbReference type="PANTHER" id="PTHR43066:SF21">
    <property type="entry name" value="UBIQUITIN-ASSOCIATED DOMAIN-CONTAINING PROTEIN 2"/>
    <property type="match status" value="1"/>
</dbReference>
<evidence type="ECO:0000313" key="9">
    <source>
        <dbReference type="Proteomes" id="UP000053477"/>
    </source>
</evidence>
<evidence type="ECO:0000256" key="4">
    <source>
        <dbReference type="ARBA" id="ARBA00023136"/>
    </source>
</evidence>
<reference evidence="8 9" key="1">
    <citation type="submission" date="2015-04" db="EMBL/GenBank/DDBJ databases">
        <title>Complete genome sequence of Schizopora paradoxa KUC8140, a cosmopolitan wood degrader in East Asia.</title>
        <authorList>
            <consortium name="DOE Joint Genome Institute"/>
            <person name="Min B."/>
            <person name="Park H."/>
            <person name="Jang Y."/>
            <person name="Kim J.-J."/>
            <person name="Kim K.H."/>
            <person name="Pangilinan J."/>
            <person name="Lipzen A."/>
            <person name="Riley R."/>
            <person name="Grigoriev I.V."/>
            <person name="Spatafora J.W."/>
            <person name="Choi I.-G."/>
        </authorList>
    </citation>
    <scope>NUCLEOTIDE SEQUENCE [LARGE SCALE GENOMIC DNA]</scope>
    <source>
        <strain evidence="8 9">KUC8140</strain>
    </source>
</reference>
<protein>
    <recommendedName>
        <fullName evidence="7">CUE domain-containing protein</fullName>
    </recommendedName>
</protein>
<feature type="region of interest" description="Disordered" evidence="5">
    <location>
        <begin position="216"/>
        <end position="292"/>
    </location>
</feature>
<dbReference type="AlphaFoldDB" id="A0A0H2REH5"/>
<dbReference type="PANTHER" id="PTHR43066">
    <property type="entry name" value="RHOMBOID-RELATED PROTEIN"/>
    <property type="match status" value="1"/>
</dbReference>
<keyword evidence="3 6" id="KW-1133">Transmembrane helix</keyword>
<name>A0A0H2REH5_9AGAM</name>
<feature type="compositionally biased region" description="Polar residues" evidence="5">
    <location>
        <begin position="280"/>
        <end position="292"/>
    </location>
</feature>
<dbReference type="Proteomes" id="UP000053477">
    <property type="component" value="Unassembled WGS sequence"/>
</dbReference>
<evidence type="ECO:0000256" key="5">
    <source>
        <dbReference type="SAM" id="MobiDB-lite"/>
    </source>
</evidence>
<evidence type="ECO:0000256" key="3">
    <source>
        <dbReference type="ARBA" id="ARBA00022989"/>
    </source>
</evidence>
<comment type="subcellular location">
    <subcellularLocation>
        <location evidence="1">Membrane</location>
        <topology evidence="1">Multi-pass membrane protein</topology>
    </subcellularLocation>
</comment>
<feature type="transmembrane region" description="Helical" evidence="6">
    <location>
        <begin position="114"/>
        <end position="131"/>
    </location>
</feature>
<feature type="domain" description="CUE" evidence="7">
    <location>
        <begin position="318"/>
        <end position="343"/>
    </location>
</feature>
<keyword evidence="2 6" id="KW-0812">Transmembrane</keyword>
<evidence type="ECO:0000313" key="8">
    <source>
        <dbReference type="EMBL" id="KLO10229.1"/>
    </source>
</evidence>
<dbReference type="InterPro" id="IPR035952">
    <property type="entry name" value="Rhomboid-like_sf"/>
</dbReference>
<dbReference type="EMBL" id="KQ086032">
    <property type="protein sequence ID" value="KLO10229.1"/>
    <property type="molecule type" value="Genomic_DNA"/>
</dbReference>
<feature type="compositionally biased region" description="Low complexity" evidence="5">
    <location>
        <begin position="225"/>
        <end position="243"/>
    </location>
</feature>
<evidence type="ECO:0000256" key="6">
    <source>
        <dbReference type="SAM" id="Phobius"/>
    </source>
</evidence>
<dbReference type="InParanoid" id="A0A0H2REH5"/>
<dbReference type="GO" id="GO:0004252">
    <property type="term" value="F:serine-type endopeptidase activity"/>
    <property type="evidence" value="ECO:0007669"/>
    <property type="project" value="InterPro"/>
</dbReference>
<dbReference type="Gene3D" id="1.20.1540.10">
    <property type="entry name" value="Rhomboid-like"/>
    <property type="match status" value="1"/>
</dbReference>
<dbReference type="OrthoDB" id="272778at2759"/>
<evidence type="ECO:0000259" key="7">
    <source>
        <dbReference type="Pfam" id="PF02845"/>
    </source>
</evidence>
<evidence type="ECO:0000256" key="2">
    <source>
        <dbReference type="ARBA" id="ARBA00022692"/>
    </source>
</evidence>
<dbReference type="GO" id="GO:0016020">
    <property type="term" value="C:membrane"/>
    <property type="evidence" value="ECO:0007669"/>
    <property type="project" value="UniProtKB-SubCell"/>
</dbReference>
<dbReference type="STRING" id="27342.A0A0H2REH5"/>
<dbReference type="CDD" id="cd14279">
    <property type="entry name" value="CUE"/>
    <property type="match status" value="1"/>
</dbReference>
<keyword evidence="9" id="KW-1185">Reference proteome</keyword>
<dbReference type="Pfam" id="PF02845">
    <property type="entry name" value="CUE"/>
    <property type="match status" value="1"/>
</dbReference>
<dbReference type="GO" id="GO:0043130">
    <property type="term" value="F:ubiquitin binding"/>
    <property type="evidence" value="ECO:0007669"/>
    <property type="project" value="InterPro"/>
</dbReference>
<dbReference type="SUPFAM" id="SSF144091">
    <property type="entry name" value="Rhomboid-like"/>
    <property type="match status" value="1"/>
</dbReference>
<dbReference type="InterPro" id="IPR003892">
    <property type="entry name" value="CUE"/>
</dbReference>
<sequence length="367" mass="40298">MSFNHAAVSKGLMMGYALTSIAASVLDVKHYLHLQLVPHLSKHHQYWRLFVHHLAISNSSELLLTEILLYNVALPVERMFGSTKFASFAFVSILTSTILEFGALIAFNRSGLNVIPSGPFALVFSIIYQYYRLVPHAYSFKIFGVTLTDKAFTYFLGLQLAISQTPGSFAASLIGLIAGQLYRSDILGLKAFRLPRYLQRLSSRLLLPLIGSTKPPRRSNRAFPPDDTSASTSTTSPPSGTSSAREENTEVITTAPASAARRSQENDRAAAAGAGDQSRTRSGGSSSANAQTSVVREWVDEFTGRAERAASGLRVPSDNEINQLMSMFPDLRREVIVGALQRRYVRVESCFRCYANSREICELSAVS</sequence>
<feature type="transmembrane region" description="Helical" evidence="6">
    <location>
        <begin position="85"/>
        <end position="107"/>
    </location>
</feature>
<accession>A0A0H2REH5</accession>
<gene>
    <name evidence="8" type="ORF">SCHPADRAFT_832792</name>
</gene>
<proteinExistence type="predicted"/>
<keyword evidence="4 6" id="KW-0472">Membrane</keyword>
<organism evidence="8 9">
    <name type="scientific">Schizopora paradoxa</name>
    <dbReference type="NCBI Taxonomy" id="27342"/>
    <lineage>
        <taxon>Eukaryota</taxon>
        <taxon>Fungi</taxon>
        <taxon>Dikarya</taxon>
        <taxon>Basidiomycota</taxon>
        <taxon>Agaricomycotina</taxon>
        <taxon>Agaricomycetes</taxon>
        <taxon>Hymenochaetales</taxon>
        <taxon>Schizoporaceae</taxon>
        <taxon>Schizopora</taxon>
    </lineage>
</organism>
<evidence type="ECO:0000256" key="1">
    <source>
        <dbReference type="ARBA" id="ARBA00004141"/>
    </source>
</evidence>
<dbReference type="FunCoup" id="A0A0H2REH5">
    <property type="interactions" value="10"/>
</dbReference>
<feature type="transmembrane region" description="Helical" evidence="6">
    <location>
        <begin position="151"/>
        <end position="178"/>
    </location>
</feature>